<dbReference type="EMBL" id="LNIX01000047">
    <property type="protein sequence ID" value="OXA38187.1"/>
    <property type="molecule type" value="Genomic_DNA"/>
</dbReference>
<dbReference type="EMBL" id="LNIX01000047">
    <property type="protein sequence ID" value="OXA38258.1"/>
    <property type="molecule type" value="Genomic_DNA"/>
</dbReference>
<feature type="region of interest" description="Disordered" evidence="3">
    <location>
        <begin position="743"/>
        <end position="768"/>
    </location>
</feature>
<evidence type="ECO:0000256" key="1">
    <source>
        <dbReference type="ARBA" id="ARBA00022737"/>
    </source>
</evidence>
<evidence type="ECO:0000256" key="2">
    <source>
        <dbReference type="ARBA" id="ARBA00022803"/>
    </source>
</evidence>
<evidence type="ECO:0000313" key="5">
    <source>
        <dbReference type="EMBL" id="OXA38258.1"/>
    </source>
</evidence>
<keyword evidence="4" id="KW-0812">Transmembrane</keyword>
<protein>
    <submittedName>
        <fullName evidence="4">Transmembrane and TPR repeat-containing protein 1</fullName>
    </submittedName>
</protein>
<dbReference type="STRING" id="158441.A0A226D0D1"/>
<gene>
    <name evidence="4" type="ORF">Fcan01_26913</name>
    <name evidence="5" type="ORF">Fcan01_26929</name>
</gene>
<name>A0A226D0D1_FOLCA</name>
<accession>A0A226D0D1</accession>
<dbReference type="InterPro" id="IPR027417">
    <property type="entry name" value="P-loop_NTPase"/>
</dbReference>
<evidence type="ECO:0000313" key="6">
    <source>
        <dbReference type="Proteomes" id="UP000198287"/>
    </source>
</evidence>
<evidence type="ECO:0000256" key="3">
    <source>
        <dbReference type="SAM" id="MobiDB-lite"/>
    </source>
</evidence>
<organism evidence="4 6">
    <name type="scientific">Folsomia candida</name>
    <name type="common">Springtail</name>
    <dbReference type="NCBI Taxonomy" id="158441"/>
    <lineage>
        <taxon>Eukaryota</taxon>
        <taxon>Metazoa</taxon>
        <taxon>Ecdysozoa</taxon>
        <taxon>Arthropoda</taxon>
        <taxon>Hexapoda</taxon>
        <taxon>Collembola</taxon>
        <taxon>Entomobryomorpha</taxon>
        <taxon>Isotomoidea</taxon>
        <taxon>Isotomidae</taxon>
        <taxon>Proisotominae</taxon>
        <taxon>Folsomia</taxon>
    </lineage>
</organism>
<dbReference type="Pfam" id="PF13424">
    <property type="entry name" value="TPR_12"/>
    <property type="match status" value="1"/>
</dbReference>
<dbReference type="SMART" id="SM00028">
    <property type="entry name" value="TPR"/>
    <property type="match status" value="3"/>
</dbReference>
<keyword evidence="1" id="KW-0677">Repeat</keyword>
<keyword evidence="2" id="KW-0802">TPR repeat</keyword>
<dbReference type="OrthoDB" id="5986190at2759"/>
<dbReference type="Proteomes" id="UP000198287">
    <property type="component" value="Unassembled WGS sequence"/>
</dbReference>
<reference evidence="4 6" key="1">
    <citation type="submission" date="2015-12" db="EMBL/GenBank/DDBJ databases">
        <title>The genome of Folsomia candida.</title>
        <authorList>
            <person name="Faddeeva A."/>
            <person name="Derks M.F."/>
            <person name="Anvar Y."/>
            <person name="Smit S."/>
            <person name="Van Straalen N."/>
            <person name="Roelofs D."/>
        </authorList>
    </citation>
    <scope>NUCLEOTIDE SEQUENCE [LARGE SCALE GENOMIC DNA]</scope>
    <source>
        <strain evidence="4 6">VU population</strain>
        <tissue evidence="4">Whole body</tissue>
    </source>
</reference>
<keyword evidence="6" id="KW-1185">Reference proteome</keyword>
<dbReference type="InterPro" id="IPR011990">
    <property type="entry name" value="TPR-like_helical_dom_sf"/>
</dbReference>
<evidence type="ECO:0000313" key="4">
    <source>
        <dbReference type="EMBL" id="OXA38187.1"/>
    </source>
</evidence>
<dbReference type="Gene3D" id="1.25.40.10">
    <property type="entry name" value="Tetratricopeptide repeat domain"/>
    <property type="match status" value="1"/>
</dbReference>
<dbReference type="PANTHER" id="PTHR45641:SF19">
    <property type="entry name" value="NEPHROCYSTIN-3"/>
    <property type="match status" value="1"/>
</dbReference>
<dbReference type="InterPro" id="IPR019734">
    <property type="entry name" value="TPR_rpt"/>
</dbReference>
<dbReference type="SUPFAM" id="SSF48452">
    <property type="entry name" value="TPR-like"/>
    <property type="match status" value="1"/>
</dbReference>
<keyword evidence="4" id="KW-0472">Membrane</keyword>
<proteinExistence type="predicted"/>
<sequence length="824" mass="95140">MDNLLKRIQQIKKAHLEDPLLLDWKEIYGRILDPTRAVSLRILEDKLRHGELQPYSLINDLVDYDRLTGMSFHSPIRFHMKNYPGKFFGGGDNIKWLREQYSQPKSNFVTVYGLEGMGKSRTVSQFILETSKSIDDLACASLDCINALNFHNDCASFGKYIQDIHKISLPVNLKKLETWKPNNLLGVISNEIYKLAKCKWILILENCQESIIKQYDLLSLLETCRNEVMIVAVIRFKSSELEDKGEARKIDPLSDSEANEYLQSLLRIKIVKPENLNNLKLICAMAHNYPIALEYAASYIRKKNSEISSIPLSLTEFIKLLENSRTSGSNGSETSKQFQNCLSDTLKVVINNMQEKPYAWKLLQILAHLRPQEISIALIKKILPENENNELRPTLAILKQALLISFVDDEDDEFFEVSSAAQPYLKQLCDQNGDALKWLTTFIFSKTDEVSDFSQLELLQFVHIFPQLLQTNNDKEPEHILAVGLSIVKRLEGLTLFREKLCFTEAVHKWCSFSGHKTLKIGMDLSKQYASALTRFRDTDTAMTIYKEMYQGSCEAFGEHAAYSVGILNSIGGIHYYKKEHKAALKCFQKVLDQQRQLYGDSFKGHPKVFITRRNIASAYIELGRFKEAEETLEELIQQRLQPESEYLESVRTLGYYFYKRDLFEKAIDQFRIAVKIKNIDLRRTAQFNLGRCLVRIGTDEATEEGLKILKEVHSYRRECYGNEHKETLKVYKLLPPPESVAKVQPGGVATRNDHDPSSTPLTSKERDRFSQIIYPRDQPNTLLHSYKENKAALKRKQFMEKLYMKKRHRDQLNNFEAPYLLNA</sequence>
<dbReference type="AlphaFoldDB" id="A0A226D0D1"/>
<dbReference type="PANTHER" id="PTHR45641">
    <property type="entry name" value="TETRATRICOPEPTIDE REPEAT PROTEIN (AFU_ORTHOLOGUE AFUA_6G03870)"/>
    <property type="match status" value="1"/>
</dbReference>
<dbReference type="SUPFAM" id="SSF52540">
    <property type="entry name" value="P-loop containing nucleoside triphosphate hydrolases"/>
    <property type="match status" value="1"/>
</dbReference>
<comment type="caution">
    <text evidence="4">The sequence shown here is derived from an EMBL/GenBank/DDBJ whole genome shotgun (WGS) entry which is preliminary data.</text>
</comment>